<name>A0A4P6F8V4_9MICO</name>
<gene>
    <name evidence="1" type="ORF">ET471_15860</name>
</gene>
<dbReference type="GO" id="GO:0008887">
    <property type="term" value="F:glycerate kinase activity"/>
    <property type="evidence" value="ECO:0007669"/>
    <property type="project" value="InterPro"/>
</dbReference>
<dbReference type="RefSeq" id="WP_129189896.1">
    <property type="nucleotide sequence ID" value="NZ_CP035493.1"/>
</dbReference>
<dbReference type="OrthoDB" id="5149473at2"/>
<accession>A0A4P6F8V4</accession>
<dbReference type="Proteomes" id="UP000292118">
    <property type="component" value="Chromosome"/>
</dbReference>
<keyword evidence="2" id="KW-1185">Reference proteome</keyword>
<dbReference type="InterPro" id="IPR018197">
    <property type="entry name" value="Glycerate_kinase_RE-like"/>
</dbReference>
<dbReference type="InterPro" id="IPR004381">
    <property type="entry name" value="Glycerate_kinase"/>
</dbReference>
<dbReference type="Pfam" id="PF02595">
    <property type="entry name" value="Gly_kinase"/>
    <property type="match status" value="1"/>
</dbReference>
<dbReference type="KEGG" id="xya:ET471_15860"/>
<evidence type="ECO:0000313" key="2">
    <source>
        <dbReference type="Proteomes" id="UP000292118"/>
    </source>
</evidence>
<dbReference type="AlphaFoldDB" id="A0A4P6F8V4"/>
<sequence>MHVLLLAADARLAGDLAAAWATAAAGSVGPAVLPARSAAPAPSGVFVPVSALGLSRRPSAASEEERLRALVADADVVVVHVDVLDAPALHEGPLPLVARVAGERALPVVVLAGRAEASRREWSAAGVSGVHEVGEEPGDRATAVARAGRTWAPSWPRT</sequence>
<dbReference type="Gene3D" id="3.40.50.10350">
    <property type="entry name" value="Glycerate kinase, domain 1"/>
    <property type="match status" value="1"/>
</dbReference>
<organism evidence="1 2">
    <name type="scientific">Xylanimonas protaetiae</name>
    <dbReference type="NCBI Taxonomy" id="2509457"/>
    <lineage>
        <taxon>Bacteria</taxon>
        <taxon>Bacillati</taxon>
        <taxon>Actinomycetota</taxon>
        <taxon>Actinomycetes</taxon>
        <taxon>Micrococcales</taxon>
        <taxon>Promicromonosporaceae</taxon>
        <taxon>Xylanimonas</taxon>
    </lineage>
</organism>
<evidence type="ECO:0000313" key="1">
    <source>
        <dbReference type="EMBL" id="QAY71323.1"/>
    </source>
</evidence>
<proteinExistence type="predicted"/>
<dbReference type="EMBL" id="CP035493">
    <property type="protein sequence ID" value="QAY71323.1"/>
    <property type="molecule type" value="Genomic_DNA"/>
</dbReference>
<protein>
    <submittedName>
        <fullName evidence="1">Uncharacterized protein</fullName>
    </submittedName>
</protein>
<reference evidence="1 2" key="1">
    <citation type="submission" date="2019-01" db="EMBL/GenBank/DDBJ databases">
        <title>Genome sequencing of strain FW10M-9.</title>
        <authorList>
            <person name="Heo J."/>
            <person name="Kim S.-J."/>
            <person name="Kim J.-S."/>
            <person name="Hong S.-B."/>
            <person name="Kwon S.-W."/>
        </authorList>
    </citation>
    <scope>NUCLEOTIDE SEQUENCE [LARGE SCALE GENOMIC DNA]</scope>
    <source>
        <strain evidence="1 2">FW10M-9</strain>
    </source>
</reference>
<dbReference type="GO" id="GO:0031388">
    <property type="term" value="P:organic acid phosphorylation"/>
    <property type="evidence" value="ECO:0007669"/>
    <property type="project" value="InterPro"/>
</dbReference>